<dbReference type="EMBL" id="CAADRA010006738">
    <property type="protein sequence ID" value="VFT96530.1"/>
    <property type="molecule type" value="Genomic_DNA"/>
</dbReference>
<feature type="transmembrane region" description="Helical" evidence="1">
    <location>
        <begin position="189"/>
        <end position="220"/>
    </location>
</feature>
<feature type="transmembrane region" description="Helical" evidence="1">
    <location>
        <begin position="97"/>
        <end position="113"/>
    </location>
</feature>
<evidence type="ECO:0000313" key="4">
    <source>
        <dbReference type="Proteomes" id="UP000332933"/>
    </source>
</evidence>
<dbReference type="EMBL" id="VJMH01006715">
    <property type="protein sequence ID" value="KAF0688587.1"/>
    <property type="molecule type" value="Genomic_DNA"/>
</dbReference>
<keyword evidence="1" id="KW-0812">Transmembrane</keyword>
<evidence type="ECO:0000313" key="2">
    <source>
        <dbReference type="EMBL" id="KAF0688587.1"/>
    </source>
</evidence>
<protein>
    <submittedName>
        <fullName evidence="3">Aste57867_19832 protein</fullName>
    </submittedName>
</protein>
<organism evidence="3 4">
    <name type="scientific">Aphanomyces stellatus</name>
    <dbReference type="NCBI Taxonomy" id="120398"/>
    <lineage>
        <taxon>Eukaryota</taxon>
        <taxon>Sar</taxon>
        <taxon>Stramenopiles</taxon>
        <taxon>Oomycota</taxon>
        <taxon>Saprolegniomycetes</taxon>
        <taxon>Saprolegniales</taxon>
        <taxon>Verrucalvaceae</taxon>
        <taxon>Aphanomyces</taxon>
    </lineage>
</organism>
<name>A0A485LDJ3_9STRA</name>
<evidence type="ECO:0000256" key="1">
    <source>
        <dbReference type="SAM" id="Phobius"/>
    </source>
</evidence>
<proteinExistence type="predicted"/>
<reference evidence="2" key="2">
    <citation type="submission" date="2019-06" db="EMBL/GenBank/DDBJ databases">
        <title>Genomics analysis of Aphanomyces spp. identifies a new class of oomycete effector associated with host adaptation.</title>
        <authorList>
            <person name="Gaulin E."/>
        </authorList>
    </citation>
    <scope>NUCLEOTIDE SEQUENCE</scope>
    <source>
        <strain evidence="2">CBS 578.67</strain>
    </source>
</reference>
<dbReference type="OrthoDB" id="5586934at2759"/>
<reference evidence="3 4" key="1">
    <citation type="submission" date="2019-03" db="EMBL/GenBank/DDBJ databases">
        <authorList>
            <person name="Gaulin E."/>
            <person name="Dumas B."/>
        </authorList>
    </citation>
    <scope>NUCLEOTIDE SEQUENCE [LARGE SCALE GENOMIC DNA]</scope>
    <source>
        <strain evidence="3">CBS 568.67</strain>
    </source>
</reference>
<evidence type="ECO:0000313" key="3">
    <source>
        <dbReference type="EMBL" id="VFT96530.1"/>
    </source>
</evidence>
<feature type="transmembrane region" description="Helical" evidence="1">
    <location>
        <begin position="72"/>
        <end position="91"/>
    </location>
</feature>
<keyword evidence="4" id="KW-1185">Reference proteome</keyword>
<keyword evidence="1" id="KW-1133">Transmembrane helix</keyword>
<feature type="transmembrane region" description="Helical" evidence="1">
    <location>
        <begin position="120"/>
        <end position="137"/>
    </location>
</feature>
<dbReference type="Proteomes" id="UP000332933">
    <property type="component" value="Unassembled WGS sequence"/>
</dbReference>
<keyword evidence="1" id="KW-0472">Membrane</keyword>
<feature type="transmembrane region" description="Helical" evidence="1">
    <location>
        <begin position="232"/>
        <end position="257"/>
    </location>
</feature>
<feature type="transmembrane region" description="Helical" evidence="1">
    <location>
        <begin position="162"/>
        <end position="182"/>
    </location>
</feature>
<gene>
    <name evidence="3" type="primary">Aste57867_19832</name>
    <name evidence="2" type="ORF">As57867_019767</name>
    <name evidence="3" type="ORF">ASTE57867_19832</name>
</gene>
<feature type="transmembrane region" description="Helical" evidence="1">
    <location>
        <begin position="46"/>
        <end position="63"/>
    </location>
</feature>
<accession>A0A485LDJ3</accession>
<sequence>MSLTRARLLRGLMLLAFAVVLWRFVTHVLAHRTRPLVATFLTPSPPTFAIWGVVYACLGLFLARDCICARDIALPLALSALVSVAFLWTVVWLEMCAAGFLALLLLPLSLLWLTLAAAYVVVDIAIAPLVLTSLLFSDNLSPDEDALSASSGDFACVRLPMALWWAWVSCELLLACQVALAIDGLRVYVFWLGIFVVANVALLLGTGDLVVVVVALWFLWGVATGPKAAVGPFGVAVQAMASLGAFVLGGLVCLLVLHKAWRGPKTAAAPLLTLSGQQRSSSYISLSQFHDAP</sequence>
<dbReference type="AlphaFoldDB" id="A0A485LDJ3"/>